<evidence type="ECO:0000313" key="3">
    <source>
        <dbReference type="EMBL" id="WDE99396.1"/>
    </source>
</evidence>
<protein>
    <submittedName>
        <fullName evidence="3">Type II secretion system protein</fullName>
    </submittedName>
</protein>
<keyword evidence="2" id="KW-0472">Membrane</keyword>
<evidence type="ECO:0000313" key="4">
    <source>
        <dbReference type="Proteomes" id="UP001214250"/>
    </source>
</evidence>
<reference evidence="3 4" key="1">
    <citation type="submission" date="2023-02" db="EMBL/GenBank/DDBJ databases">
        <title>Genome sequence of Lentisphaera profundi SAORIC-696.</title>
        <authorList>
            <person name="Kim e."/>
            <person name="Cho J.-C."/>
            <person name="Choi A."/>
            <person name="Kang I."/>
        </authorList>
    </citation>
    <scope>NUCLEOTIDE SEQUENCE [LARGE SCALE GENOMIC DNA]</scope>
    <source>
        <strain evidence="3 4">SAORIC-696</strain>
    </source>
</reference>
<dbReference type="NCBIfam" id="TIGR02532">
    <property type="entry name" value="IV_pilin_GFxxxE"/>
    <property type="match status" value="1"/>
</dbReference>
<dbReference type="InterPro" id="IPR045584">
    <property type="entry name" value="Pilin-like"/>
</dbReference>
<sequence length="208" mass="23360">MHRKKFTLIELLVVIAIIGILASLLLPVLGKARKSSRHSVCINKVKQLGLVMSMYADDNDGKYTAAMVDNEYWTNYLIIANYWGSDSSITQEKQYAYYGCPERNSKPVVSGDLPSYSLNHGISGWGAPWTTVPRSSFRAPSKLITLPENQIANDPNEWGWLLSYYLWGREYTGHNGKSVTVHADGHVASYSLPQLLFFNSSPETIWIP</sequence>
<gene>
    <name evidence="3" type="ORF">PQO03_16285</name>
</gene>
<proteinExistence type="predicted"/>
<dbReference type="Proteomes" id="UP001214250">
    <property type="component" value="Chromosome 2"/>
</dbReference>
<dbReference type="InterPro" id="IPR012902">
    <property type="entry name" value="N_methyl_site"/>
</dbReference>
<dbReference type="PANTHER" id="PTHR30093:SF2">
    <property type="entry name" value="TYPE II SECRETION SYSTEM PROTEIN H"/>
    <property type="match status" value="1"/>
</dbReference>
<dbReference type="Gene3D" id="3.30.700.10">
    <property type="entry name" value="Glycoprotein, Type 4 Pilin"/>
    <property type="match status" value="1"/>
</dbReference>
<name>A0ABY7VYP3_9BACT</name>
<dbReference type="RefSeq" id="WP_274154253.1">
    <property type="nucleotide sequence ID" value="NZ_CP117812.1"/>
</dbReference>
<dbReference type="SUPFAM" id="SSF54523">
    <property type="entry name" value="Pili subunits"/>
    <property type="match status" value="1"/>
</dbReference>
<dbReference type="EMBL" id="CP117812">
    <property type="protein sequence ID" value="WDE99396.1"/>
    <property type="molecule type" value="Genomic_DNA"/>
</dbReference>
<keyword evidence="1" id="KW-0488">Methylation</keyword>
<dbReference type="InterPro" id="IPR000983">
    <property type="entry name" value="Bac_GSPG_pilin"/>
</dbReference>
<keyword evidence="2" id="KW-1133">Transmembrane helix</keyword>
<accession>A0ABY7VYP3</accession>
<dbReference type="PANTHER" id="PTHR30093">
    <property type="entry name" value="GENERAL SECRETION PATHWAY PROTEIN G"/>
    <property type="match status" value="1"/>
</dbReference>
<organism evidence="3 4">
    <name type="scientific">Lentisphaera profundi</name>
    <dbReference type="NCBI Taxonomy" id="1658616"/>
    <lineage>
        <taxon>Bacteria</taxon>
        <taxon>Pseudomonadati</taxon>
        <taxon>Lentisphaerota</taxon>
        <taxon>Lentisphaeria</taxon>
        <taxon>Lentisphaerales</taxon>
        <taxon>Lentisphaeraceae</taxon>
        <taxon>Lentisphaera</taxon>
    </lineage>
</organism>
<evidence type="ECO:0000256" key="2">
    <source>
        <dbReference type="SAM" id="Phobius"/>
    </source>
</evidence>
<evidence type="ECO:0000256" key="1">
    <source>
        <dbReference type="ARBA" id="ARBA00022481"/>
    </source>
</evidence>
<keyword evidence="2" id="KW-0812">Transmembrane</keyword>
<keyword evidence="4" id="KW-1185">Reference proteome</keyword>
<dbReference type="PRINTS" id="PR00813">
    <property type="entry name" value="BCTERIALGSPG"/>
</dbReference>
<feature type="transmembrane region" description="Helical" evidence="2">
    <location>
        <begin position="6"/>
        <end position="29"/>
    </location>
</feature>